<organism evidence="1 2">
    <name type="scientific">Anatilimnocola aggregata</name>
    <dbReference type="NCBI Taxonomy" id="2528021"/>
    <lineage>
        <taxon>Bacteria</taxon>
        <taxon>Pseudomonadati</taxon>
        <taxon>Planctomycetota</taxon>
        <taxon>Planctomycetia</taxon>
        <taxon>Pirellulales</taxon>
        <taxon>Pirellulaceae</taxon>
        <taxon>Anatilimnocola</taxon>
    </lineage>
</organism>
<dbReference type="AlphaFoldDB" id="A0A517Y7M8"/>
<name>A0A517Y7M8_9BACT</name>
<dbReference type="NCBIfam" id="TIGR01643">
    <property type="entry name" value="YD_repeat_2x"/>
    <property type="match status" value="1"/>
</dbReference>
<gene>
    <name evidence="1" type="ORF">ETAA8_13090</name>
</gene>
<reference evidence="1 2" key="1">
    <citation type="submission" date="2019-02" db="EMBL/GenBank/DDBJ databases">
        <title>Deep-cultivation of Planctomycetes and their phenomic and genomic characterization uncovers novel biology.</title>
        <authorList>
            <person name="Wiegand S."/>
            <person name="Jogler M."/>
            <person name="Boedeker C."/>
            <person name="Pinto D."/>
            <person name="Vollmers J."/>
            <person name="Rivas-Marin E."/>
            <person name="Kohn T."/>
            <person name="Peeters S.H."/>
            <person name="Heuer A."/>
            <person name="Rast P."/>
            <person name="Oberbeckmann S."/>
            <person name="Bunk B."/>
            <person name="Jeske O."/>
            <person name="Meyerdierks A."/>
            <person name="Storesund J.E."/>
            <person name="Kallscheuer N."/>
            <person name="Luecker S."/>
            <person name="Lage O.M."/>
            <person name="Pohl T."/>
            <person name="Merkel B.J."/>
            <person name="Hornburger P."/>
            <person name="Mueller R.-W."/>
            <person name="Bruemmer F."/>
            <person name="Labrenz M."/>
            <person name="Spormann A.M."/>
            <person name="Op den Camp H."/>
            <person name="Overmann J."/>
            <person name="Amann R."/>
            <person name="Jetten M.S.M."/>
            <person name="Mascher T."/>
            <person name="Medema M.H."/>
            <person name="Devos D.P."/>
            <person name="Kaster A.-K."/>
            <person name="Ovreas L."/>
            <person name="Rohde M."/>
            <person name="Galperin M.Y."/>
            <person name="Jogler C."/>
        </authorList>
    </citation>
    <scope>NUCLEOTIDE SEQUENCE [LARGE SCALE GENOMIC DNA]</scope>
    <source>
        <strain evidence="1 2">ETA_A8</strain>
    </source>
</reference>
<dbReference type="Proteomes" id="UP000315017">
    <property type="component" value="Chromosome"/>
</dbReference>
<evidence type="ECO:0000313" key="2">
    <source>
        <dbReference type="Proteomes" id="UP000315017"/>
    </source>
</evidence>
<dbReference type="Pfam" id="PF05593">
    <property type="entry name" value="RHS_repeat"/>
    <property type="match status" value="2"/>
</dbReference>
<protein>
    <submittedName>
        <fullName evidence="1">RHS Repeat protein</fullName>
    </submittedName>
</protein>
<dbReference type="InterPro" id="IPR031325">
    <property type="entry name" value="RHS_repeat"/>
</dbReference>
<dbReference type="Gene3D" id="2.180.10.10">
    <property type="entry name" value="RHS repeat-associated core"/>
    <property type="match status" value="1"/>
</dbReference>
<keyword evidence="2" id="KW-1185">Reference proteome</keyword>
<proteinExistence type="predicted"/>
<dbReference type="KEGG" id="aagg:ETAA8_13090"/>
<dbReference type="InterPro" id="IPR006530">
    <property type="entry name" value="YD"/>
</dbReference>
<dbReference type="OrthoDB" id="232855at2"/>
<dbReference type="EMBL" id="CP036274">
    <property type="protein sequence ID" value="QDU26233.1"/>
    <property type="molecule type" value="Genomic_DNA"/>
</dbReference>
<accession>A0A517Y7M8</accession>
<sequence length="94" mass="10375">MLAVTDPLGRVTSYTFDNLHRQTGVQLPDPDGPGVLAAPVYAYKYDAAHQLTRVTDPLSRVTNYAYDALGRLITTTLPDPDRPAGFARVFLRLQ</sequence>
<evidence type="ECO:0000313" key="1">
    <source>
        <dbReference type="EMBL" id="QDU26233.1"/>
    </source>
</evidence>